<feature type="compositionally biased region" description="Low complexity" evidence="1">
    <location>
        <begin position="58"/>
        <end position="89"/>
    </location>
</feature>
<feature type="compositionally biased region" description="Polar residues" evidence="1">
    <location>
        <begin position="427"/>
        <end position="436"/>
    </location>
</feature>
<feature type="compositionally biased region" description="Polar residues" evidence="1">
    <location>
        <begin position="91"/>
        <end position="102"/>
    </location>
</feature>
<organism evidence="2 3">
    <name type="scientific">Pseudomicrostroma glucosiphilum</name>
    <dbReference type="NCBI Taxonomy" id="1684307"/>
    <lineage>
        <taxon>Eukaryota</taxon>
        <taxon>Fungi</taxon>
        <taxon>Dikarya</taxon>
        <taxon>Basidiomycota</taxon>
        <taxon>Ustilaginomycotina</taxon>
        <taxon>Exobasidiomycetes</taxon>
        <taxon>Microstromatales</taxon>
        <taxon>Microstromatales incertae sedis</taxon>
        <taxon>Pseudomicrostroma</taxon>
    </lineage>
</organism>
<feature type="compositionally biased region" description="Basic residues" evidence="1">
    <location>
        <begin position="676"/>
        <end position="692"/>
    </location>
</feature>
<feature type="compositionally biased region" description="Polar residues" evidence="1">
    <location>
        <begin position="1324"/>
        <end position="1333"/>
    </location>
</feature>
<evidence type="ECO:0000256" key="1">
    <source>
        <dbReference type="SAM" id="MobiDB-lite"/>
    </source>
</evidence>
<feature type="compositionally biased region" description="Polar residues" evidence="1">
    <location>
        <begin position="1447"/>
        <end position="1463"/>
    </location>
</feature>
<keyword evidence="3" id="KW-1185">Reference proteome</keyword>
<feature type="compositionally biased region" description="Polar residues" evidence="1">
    <location>
        <begin position="1005"/>
        <end position="1019"/>
    </location>
</feature>
<feature type="region of interest" description="Disordered" evidence="1">
    <location>
        <begin position="731"/>
        <end position="754"/>
    </location>
</feature>
<feature type="region of interest" description="Disordered" evidence="1">
    <location>
        <begin position="1199"/>
        <end position="1774"/>
    </location>
</feature>
<feature type="compositionally biased region" description="Polar residues" evidence="1">
    <location>
        <begin position="702"/>
        <end position="713"/>
    </location>
</feature>
<feature type="compositionally biased region" description="Polar residues" evidence="1">
    <location>
        <begin position="132"/>
        <end position="165"/>
    </location>
</feature>
<evidence type="ECO:0000313" key="2">
    <source>
        <dbReference type="EMBL" id="PWN23866.1"/>
    </source>
</evidence>
<feature type="compositionally biased region" description="Basic and acidic residues" evidence="1">
    <location>
        <begin position="1553"/>
        <end position="1563"/>
    </location>
</feature>
<feature type="compositionally biased region" description="Low complexity" evidence="1">
    <location>
        <begin position="103"/>
        <end position="116"/>
    </location>
</feature>
<feature type="compositionally biased region" description="Basic and acidic residues" evidence="1">
    <location>
        <begin position="1396"/>
        <end position="1409"/>
    </location>
</feature>
<feature type="compositionally biased region" description="Basic and acidic residues" evidence="1">
    <location>
        <begin position="1056"/>
        <end position="1078"/>
    </location>
</feature>
<feature type="compositionally biased region" description="Polar residues" evidence="1">
    <location>
        <begin position="1569"/>
        <end position="1586"/>
    </location>
</feature>
<feature type="compositionally biased region" description="Low complexity" evidence="1">
    <location>
        <begin position="1345"/>
        <end position="1361"/>
    </location>
</feature>
<protein>
    <submittedName>
        <fullName evidence="2">Uncharacterized protein</fullName>
    </submittedName>
</protein>
<feature type="compositionally biased region" description="Polar residues" evidence="1">
    <location>
        <begin position="14"/>
        <end position="33"/>
    </location>
</feature>
<feature type="compositionally biased region" description="Basic and acidic residues" evidence="1">
    <location>
        <begin position="665"/>
        <end position="675"/>
    </location>
</feature>
<dbReference type="OrthoDB" id="3013446at2759"/>
<dbReference type="GeneID" id="37013104"/>
<dbReference type="RefSeq" id="XP_025351026.1">
    <property type="nucleotide sequence ID" value="XM_025491370.1"/>
</dbReference>
<sequence length="1774" mass="185084">MADPSPRARPISSFDPNGNAQESTSYRNSSDWTRSGDWGASANSGSGPSQPFRREPGSRPSSSGLDKAVQPPQAQANPSSSMPSSPRSSFMVINNGQSSKMGSASPAASPVASRRVTPQTSFSGPPPGAATPFSTHSRRSSGNLMSHVTGVQTPDPAGSSTTGSTPRAPYRMEGQQQSRQAPALSGWSLSQIPHFGSSADAYAPLPVLPASGRQGGNSYDTTLGAQDDAGVTDRGQRSGAVTPGGDSYGTHFTNESVNRDARRASRHSFQTAASGLDSAPSADGLRDARGRGIAGAVSGDRFEEVKSTDDSRRPAGSSPLGYASSTERAVPGSWGFQVSHVRSTSSPLVETKPLTRPTPPSSVIDEQFASAKNSPLIVPSVLPPPTTRARQAGPERKPVGGAAALGQTSASPSTGSRFEEWELKQPGQGSNASRPSSIGAPGQLGREQPALAMNGAKPSPRLSIGNKEQPPVPSAARESEIQPSTPISPTYPASVESTTVGPAVPDKGNGIPAGAPPPTPPKISGSYAQAPLSRRPELALDVAPPTLPRDAAPDPEIPPQTSPVSDYRRRPLADSNFGSPALKPSIVGPGIGAHNVTAAGALVSTSPPSPEDMRMQRSSTAGLLPRAALVEGPGHDSAEPSGRAESVSSVDTPSREPSPPPEGEVEARAEWERARMKQKQKRSTKNNARRSTLRGQLKPLQMVSTGDNGNAGQEASRELGGEPAALKAFAPSAKPNSGAMSTQQLQKQQARDQRRSVGAINMTMGAMGGADVASGVNGPYPMFPSPSQGATPGRQYLGMLPQRSLVPPFELQQRPDGLLSGLIGPDGVRRSVNDPEVCLECMMRDEDMIDVDVLGPGLWERESDRDFDEALRIEREEGQRNQSERGGTGTGPNSGSAGTGDDLSAAGHSSTDAASREGPSRNTSLGTGTKIRVKRVGKHDALTAERLKLHTQMNPPASSHRWRTLQQFLAVQAKYIAIEQKLLQDEWNRSHGGPGAGRRDRSVTAPGNASVSESVATSTEGGGGRRSPETAAIPKKSMSKNRSVPLLMPQRAAKLVGDEDLRPEEKTMREKDVALAREARRRNAGSTSPSIRNMAGSAMPVPGSASVPGSQTMASVLPRRPGGFSTPGRTASASDLRGVPGSMLSPAIPSTPESLAPPNAAFASGSLGTPKGFGASTVSQLSLAPSGSMLDMHLAMASSNQADHRAGHGSALPMHSPSQLSKPAQSPEAYFGFPGDGEMSPIDPSGPYRQDTIRPDGLRSPPIGDTSRDDGGYFKQKKRDTKTPSTGKEKGGFKRFMNKLAGGGQAGNGLSSPPLDGRSEDSNSQRARRTSVSADDALAPPPGIAGLLSRARRSTSSLLGGADSVESPRELYMQPPMSSNSRNRFDMGPFQSPLPPERKQSRFTPEERATSPLVGTHRRGPSNSYFAGVGPQFSAGGPYPGPGGPASMQSADPRYSSQGSAMYSNGGAAAETPGSSRTPSMMSVANTTTTSSGPQPQRQLHRKQAPVGSMPGGQGPGAQQQLLSPGGGGGYEDGERDSRRPSVMSLNSVVPGRPDRSPRRTDEAGFSMRQVSSPASLPRQQQNNTRGLFGPLTTPRRGTPNGGDYNPEEREEMQDEGNQMSTRGVKDDNRKSKLLRLPFGFSNSNNDSSSTKAKRRTSSALPTSFSSNSGLANSGAYYGEAIDEGGGTPPLRHRASTNALETGMDDESKPRKSMNLFERPRVFSSTSSSGLTSVRSQSAFGNYEPAPQTGNSGGGGSGSGGGGGFASKLRNMRG</sequence>
<proteinExistence type="predicted"/>
<gene>
    <name evidence="2" type="ORF">BCV69DRAFT_279776</name>
</gene>
<feature type="compositionally biased region" description="Basic and acidic residues" evidence="1">
    <location>
        <begin position="300"/>
        <end position="313"/>
    </location>
</feature>
<feature type="compositionally biased region" description="Low complexity" evidence="1">
    <location>
        <begin position="1724"/>
        <end position="1738"/>
    </location>
</feature>
<dbReference type="STRING" id="1684307.A0A316UF34"/>
<feature type="region of interest" description="Disordered" evidence="1">
    <location>
        <begin position="988"/>
        <end position="1163"/>
    </location>
</feature>
<feature type="compositionally biased region" description="Polar residues" evidence="1">
    <location>
        <begin position="1661"/>
        <end position="1672"/>
    </location>
</feature>
<feature type="compositionally biased region" description="Polar residues" evidence="1">
    <location>
        <begin position="406"/>
        <end position="416"/>
    </location>
</feature>
<dbReference type="Proteomes" id="UP000245942">
    <property type="component" value="Unassembled WGS sequence"/>
</dbReference>
<dbReference type="EMBL" id="KZ819321">
    <property type="protein sequence ID" value="PWN23866.1"/>
    <property type="molecule type" value="Genomic_DNA"/>
</dbReference>
<evidence type="ECO:0000313" key="3">
    <source>
        <dbReference type="Proteomes" id="UP000245942"/>
    </source>
</evidence>
<feature type="compositionally biased region" description="Low complexity" evidence="1">
    <location>
        <begin position="1642"/>
        <end position="1651"/>
    </location>
</feature>
<feature type="region of interest" description="Disordered" evidence="1">
    <location>
        <begin position="1"/>
        <end position="581"/>
    </location>
</feature>
<feature type="compositionally biased region" description="Gly residues" evidence="1">
    <location>
        <begin position="1751"/>
        <end position="1765"/>
    </location>
</feature>
<feature type="region of interest" description="Disordered" evidence="1">
    <location>
        <begin position="601"/>
        <end position="717"/>
    </location>
</feature>
<reference evidence="2 3" key="1">
    <citation type="journal article" date="2018" name="Mol. Biol. Evol.">
        <title>Broad Genomic Sampling Reveals a Smut Pathogenic Ancestry of the Fungal Clade Ustilaginomycotina.</title>
        <authorList>
            <person name="Kijpornyongpan T."/>
            <person name="Mondo S.J."/>
            <person name="Barry K."/>
            <person name="Sandor L."/>
            <person name="Lee J."/>
            <person name="Lipzen A."/>
            <person name="Pangilinan J."/>
            <person name="LaButti K."/>
            <person name="Hainaut M."/>
            <person name="Henrissat B."/>
            <person name="Grigoriev I.V."/>
            <person name="Spatafora J.W."/>
            <person name="Aime M.C."/>
        </authorList>
    </citation>
    <scope>NUCLEOTIDE SEQUENCE [LARGE SCALE GENOMIC DNA]</scope>
    <source>
        <strain evidence="2 3">MCA 4718</strain>
    </source>
</reference>
<feature type="region of interest" description="Disordered" evidence="1">
    <location>
        <begin position="875"/>
        <end position="936"/>
    </location>
</feature>
<feature type="compositionally biased region" description="Polar residues" evidence="1">
    <location>
        <begin position="1473"/>
        <end position="1498"/>
    </location>
</feature>
<name>A0A316UF34_9BASI</name>
<accession>A0A316UF34</accession>